<accession>A0ABV6BFF9</accession>
<keyword evidence="3" id="KW-0010">Activator</keyword>
<dbReference type="Pfam" id="PF13411">
    <property type="entry name" value="MerR_1"/>
    <property type="match status" value="1"/>
</dbReference>
<evidence type="ECO:0000313" key="7">
    <source>
        <dbReference type="Proteomes" id="UP001589813"/>
    </source>
</evidence>
<comment type="caution">
    <text evidence="6">The sequence shown here is derived from an EMBL/GenBank/DDBJ whole genome shotgun (WGS) entry which is preliminary data.</text>
</comment>
<dbReference type="PROSITE" id="PS50937">
    <property type="entry name" value="HTH_MERR_2"/>
    <property type="match status" value="1"/>
</dbReference>
<protein>
    <submittedName>
        <fullName evidence="6">MerR family transcriptional regulator</fullName>
    </submittedName>
</protein>
<evidence type="ECO:0000313" key="6">
    <source>
        <dbReference type="EMBL" id="MFC0049611.1"/>
    </source>
</evidence>
<evidence type="ECO:0000256" key="2">
    <source>
        <dbReference type="ARBA" id="ARBA00023125"/>
    </source>
</evidence>
<evidence type="ECO:0000259" key="5">
    <source>
        <dbReference type="PROSITE" id="PS50937"/>
    </source>
</evidence>
<gene>
    <name evidence="6" type="ORF">ACFFJP_15040</name>
</gene>
<dbReference type="SMART" id="SM00422">
    <property type="entry name" value="HTH_MERR"/>
    <property type="match status" value="1"/>
</dbReference>
<dbReference type="SUPFAM" id="SSF89082">
    <property type="entry name" value="Antibiotic binding domain of TipA-like multidrug resistance regulators"/>
    <property type="match status" value="1"/>
</dbReference>
<evidence type="ECO:0000256" key="4">
    <source>
        <dbReference type="ARBA" id="ARBA00023163"/>
    </source>
</evidence>
<dbReference type="InterPro" id="IPR000551">
    <property type="entry name" value="MerR-type_HTH_dom"/>
</dbReference>
<dbReference type="RefSeq" id="WP_377245815.1">
    <property type="nucleotide sequence ID" value="NZ_JBHLXP010000004.1"/>
</dbReference>
<dbReference type="InterPro" id="IPR009061">
    <property type="entry name" value="DNA-bd_dom_put_sf"/>
</dbReference>
<dbReference type="EMBL" id="JBHLXP010000004">
    <property type="protein sequence ID" value="MFC0049611.1"/>
    <property type="molecule type" value="Genomic_DNA"/>
</dbReference>
<keyword evidence="4" id="KW-0804">Transcription</keyword>
<evidence type="ECO:0000256" key="1">
    <source>
        <dbReference type="ARBA" id="ARBA00023015"/>
    </source>
</evidence>
<dbReference type="PRINTS" id="PR00040">
    <property type="entry name" value="HTHMERR"/>
</dbReference>
<proteinExistence type="predicted"/>
<sequence length="248" mass="28173">MSTYSISQLAALAGVSVRTLHHYDAIGLLQPAGRSSGGYRLYNEQQVLQLQQILMFRELEYPLAQIQQIMQTPDYDLTHCLRQQQQLLAGRIAHLQRLQSMLDFTIQQQESSSMTTSSQLFNQFSQATLREEAAQRWGEAEIRHSEQQLAQLSAEQQQQLAHEGEQIARGLAQCLHLPADAAEVQLWAVRQHQWLQQYGACPLQRLVMLGDLYVSDARFQAYYDRFGAGTAVLLRDALHWYAASQSAP</sequence>
<dbReference type="PROSITE" id="PS00552">
    <property type="entry name" value="HTH_MERR_1"/>
    <property type="match status" value="1"/>
</dbReference>
<dbReference type="CDD" id="cd01106">
    <property type="entry name" value="HTH_TipAL-Mta"/>
    <property type="match status" value="1"/>
</dbReference>
<dbReference type="Gene3D" id="1.10.1660.10">
    <property type="match status" value="1"/>
</dbReference>
<keyword evidence="7" id="KW-1185">Reference proteome</keyword>
<dbReference type="Gene3D" id="1.10.490.50">
    <property type="entry name" value="Antibiotic binding domain of TipA-like multidrug resistance regulators"/>
    <property type="match status" value="1"/>
</dbReference>
<reference evidence="6 7" key="1">
    <citation type="submission" date="2024-09" db="EMBL/GenBank/DDBJ databases">
        <authorList>
            <person name="Sun Q."/>
            <person name="Mori K."/>
        </authorList>
    </citation>
    <scope>NUCLEOTIDE SEQUENCE [LARGE SCALE GENOMIC DNA]</scope>
    <source>
        <strain evidence="6 7">KCTC 23315</strain>
    </source>
</reference>
<dbReference type="SUPFAM" id="SSF46955">
    <property type="entry name" value="Putative DNA-binding domain"/>
    <property type="match status" value="1"/>
</dbReference>
<dbReference type="PANTHER" id="PTHR30204">
    <property type="entry name" value="REDOX-CYCLING DRUG-SENSING TRANSCRIPTIONAL ACTIVATOR SOXR"/>
    <property type="match status" value="1"/>
</dbReference>
<keyword evidence="1" id="KW-0805">Transcription regulation</keyword>
<dbReference type="InterPro" id="IPR012925">
    <property type="entry name" value="TipAS_dom"/>
</dbReference>
<dbReference type="InterPro" id="IPR047057">
    <property type="entry name" value="MerR_fam"/>
</dbReference>
<dbReference type="InterPro" id="IPR036244">
    <property type="entry name" value="TipA-like_antibiotic-bd"/>
</dbReference>
<name>A0ABV6BFF9_9GAMM</name>
<dbReference type="Proteomes" id="UP001589813">
    <property type="component" value="Unassembled WGS sequence"/>
</dbReference>
<keyword evidence="2" id="KW-0238">DNA-binding</keyword>
<dbReference type="Pfam" id="PF07739">
    <property type="entry name" value="TipAS"/>
    <property type="match status" value="1"/>
</dbReference>
<organism evidence="6 7">
    <name type="scientific">Rheinheimera tilapiae</name>
    <dbReference type="NCBI Taxonomy" id="875043"/>
    <lineage>
        <taxon>Bacteria</taxon>
        <taxon>Pseudomonadati</taxon>
        <taxon>Pseudomonadota</taxon>
        <taxon>Gammaproteobacteria</taxon>
        <taxon>Chromatiales</taxon>
        <taxon>Chromatiaceae</taxon>
        <taxon>Rheinheimera</taxon>
    </lineage>
</organism>
<feature type="domain" description="HTH merR-type" evidence="5">
    <location>
        <begin position="3"/>
        <end position="72"/>
    </location>
</feature>
<evidence type="ECO:0000256" key="3">
    <source>
        <dbReference type="ARBA" id="ARBA00023159"/>
    </source>
</evidence>
<dbReference type="PANTHER" id="PTHR30204:SF90">
    <property type="entry name" value="HTH-TYPE TRANSCRIPTIONAL ACTIVATOR MTA"/>
    <property type="match status" value="1"/>
</dbReference>